<keyword evidence="5" id="KW-1185">Reference proteome</keyword>
<evidence type="ECO:0000259" key="3">
    <source>
        <dbReference type="PROSITE" id="PS51677"/>
    </source>
</evidence>
<sequence length="271" mass="30204">MTVLSQLTDAESTMLRGWRLVAFAGHFSRLDSLGIGRSNKVLRYHSVGGGFYDDVPPDRLRRDVEFLRSRFEIVDLPEVLAPGGAKKVALTFDDGYRDFYRNVVPILREYDVPATVFVLADALEDPSFVHNGQHDYEYMTREHLAELVEEDLVTIGNHTASHPRLGETPPDRLEPEIVGAKRRLEEALGVDVDRFCFPYGSVSDRAADLVRRTHGIGVAGRGRRDAISPDTDPALVPRINGANPFWEVQWDLSDSATRVGAAADRFVSARA</sequence>
<evidence type="ECO:0000313" key="4">
    <source>
        <dbReference type="EMBL" id="QLG61430.1"/>
    </source>
</evidence>
<dbReference type="PROSITE" id="PS51677">
    <property type="entry name" value="NODB"/>
    <property type="match status" value="1"/>
</dbReference>
<dbReference type="InterPro" id="IPR002509">
    <property type="entry name" value="NODB_dom"/>
</dbReference>
<dbReference type="InterPro" id="IPR051398">
    <property type="entry name" value="Polysacch_Deacetylase"/>
</dbReference>
<dbReference type="GO" id="GO:0005576">
    <property type="term" value="C:extracellular region"/>
    <property type="evidence" value="ECO:0007669"/>
    <property type="project" value="UniProtKB-SubCell"/>
</dbReference>
<dbReference type="GO" id="GO:0016810">
    <property type="term" value="F:hydrolase activity, acting on carbon-nitrogen (but not peptide) bonds"/>
    <property type="evidence" value="ECO:0007669"/>
    <property type="project" value="InterPro"/>
</dbReference>
<dbReference type="PANTHER" id="PTHR34216:SF3">
    <property type="entry name" value="POLY-BETA-1,6-N-ACETYL-D-GLUCOSAMINE N-DEACETYLASE"/>
    <property type="match status" value="1"/>
</dbReference>
<reference evidence="4 5" key="1">
    <citation type="submission" date="2020-06" db="EMBL/GenBank/DDBJ databases">
        <title>NJ-3-1, isolated from saline soil.</title>
        <authorList>
            <person name="Cui H.L."/>
            <person name="Shi X."/>
        </authorList>
    </citation>
    <scope>NUCLEOTIDE SEQUENCE [LARGE SCALE GENOMIC DNA]</scope>
    <source>
        <strain evidence="4 5">NJ-3-1</strain>
    </source>
</reference>
<protein>
    <submittedName>
        <fullName evidence="4">Polysaccharide deacetylase family protein</fullName>
    </submittedName>
</protein>
<keyword evidence="2" id="KW-0732">Signal</keyword>
<name>A0A7D5L9Y1_9EURY</name>
<evidence type="ECO:0000313" key="5">
    <source>
        <dbReference type="Proteomes" id="UP000509626"/>
    </source>
</evidence>
<dbReference type="Proteomes" id="UP000509626">
    <property type="component" value="Chromosome"/>
</dbReference>
<accession>A0A7D5L9Y1</accession>
<dbReference type="InterPro" id="IPR011330">
    <property type="entry name" value="Glyco_hydro/deAcase_b/a-brl"/>
</dbReference>
<dbReference type="KEGG" id="halu:HUG12_06645"/>
<proteinExistence type="predicted"/>
<dbReference type="GeneID" id="56037122"/>
<gene>
    <name evidence="4" type="ORF">HUG12_06645</name>
</gene>
<comment type="subcellular location">
    <subcellularLocation>
        <location evidence="1">Secreted</location>
    </subcellularLocation>
</comment>
<dbReference type="OrthoDB" id="10436at2157"/>
<dbReference type="EMBL" id="CP058579">
    <property type="protein sequence ID" value="QLG61430.1"/>
    <property type="molecule type" value="Genomic_DNA"/>
</dbReference>
<dbReference type="RefSeq" id="WP_179268015.1">
    <property type="nucleotide sequence ID" value="NZ_CP058579.1"/>
</dbReference>
<evidence type="ECO:0000256" key="1">
    <source>
        <dbReference type="ARBA" id="ARBA00004613"/>
    </source>
</evidence>
<dbReference type="Pfam" id="PF01522">
    <property type="entry name" value="Polysacc_deac_1"/>
    <property type="match status" value="1"/>
</dbReference>
<dbReference type="CDD" id="cd10918">
    <property type="entry name" value="CE4_NodB_like_5s_6s"/>
    <property type="match status" value="1"/>
</dbReference>
<dbReference type="PANTHER" id="PTHR34216">
    <property type="match status" value="1"/>
</dbReference>
<organism evidence="4 5">
    <name type="scientific">Halorarum salinum</name>
    <dbReference type="NCBI Taxonomy" id="2743089"/>
    <lineage>
        <taxon>Archaea</taxon>
        <taxon>Methanobacteriati</taxon>
        <taxon>Methanobacteriota</taxon>
        <taxon>Stenosarchaea group</taxon>
        <taxon>Halobacteria</taxon>
        <taxon>Halobacteriales</taxon>
        <taxon>Haloferacaceae</taxon>
        <taxon>Halorarum</taxon>
    </lineage>
</organism>
<evidence type="ECO:0000256" key="2">
    <source>
        <dbReference type="ARBA" id="ARBA00022729"/>
    </source>
</evidence>
<feature type="domain" description="NodB homology" evidence="3">
    <location>
        <begin position="86"/>
        <end position="271"/>
    </location>
</feature>
<dbReference type="GO" id="GO:0005975">
    <property type="term" value="P:carbohydrate metabolic process"/>
    <property type="evidence" value="ECO:0007669"/>
    <property type="project" value="InterPro"/>
</dbReference>
<dbReference type="Gene3D" id="3.20.20.370">
    <property type="entry name" value="Glycoside hydrolase/deacetylase"/>
    <property type="match status" value="1"/>
</dbReference>
<dbReference type="AlphaFoldDB" id="A0A7D5L9Y1"/>
<dbReference type="SUPFAM" id="SSF88713">
    <property type="entry name" value="Glycoside hydrolase/deacetylase"/>
    <property type="match status" value="1"/>
</dbReference>